<dbReference type="Proteomes" id="UP001055013">
    <property type="component" value="Unassembled WGS sequence"/>
</dbReference>
<protein>
    <submittedName>
        <fullName evidence="1">Uncharacterized protein</fullName>
    </submittedName>
</protein>
<dbReference type="EMBL" id="BPUR01000001">
    <property type="protein sequence ID" value="GJH15213.1"/>
    <property type="molecule type" value="Genomic_DNA"/>
</dbReference>
<reference evidence="1" key="1">
    <citation type="submission" date="2021-09" db="EMBL/GenBank/DDBJ databases">
        <title>Isolation and characterization of 3-chlorobenzoate degrading bacteria from soils in Shizuoka.</title>
        <authorList>
            <person name="Ifat A."/>
            <person name="Ogawa N."/>
            <person name="Kimbara K."/>
            <person name="Moriuchi R."/>
            <person name="Dohra H."/>
            <person name="Shintani M."/>
        </authorList>
    </citation>
    <scope>NUCLEOTIDE SEQUENCE</scope>
    <source>
        <strain evidence="1">19CS2-2</strain>
    </source>
</reference>
<proteinExistence type="predicted"/>
<name>A0ACB5QJF3_9BURK</name>
<comment type="caution">
    <text evidence="1">The sequence shown here is derived from an EMBL/GenBank/DDBJ whole genome shotgun (WGS) entry which is preliminary data.</text>
</comment>
<organism evidence="1 2">
    <name type="scientific">Caballeronia novacaledonica</name>
    <dbReference type="NCBI Taxonomy" id="1544861"/>
    <lineage>
        <taxon>Bacteria</taxon>
        <taxon>Pseudomonadati</taxon>
        <taxon>Pseudomonadota</taxon>
        <taxon>Betaproteobacteria</taxon>
        <taxon>Burkholderiales</taxon>
        <taxon>Burkholderiaceae</taxon>
        <taxon>Caballeronia</taxon>
    </lineage>
</organism>
<evidence type="ECO:0000313" key="1">
    <source>
        <dbReference type="EMBL" id="GJH15213.1"/>
    </source>
</evidence>
<sequence>MKLAAQFVQLRLRGGATPFQLRECLAYFLLFQRDLLILITASTEVDTHALDLRFRFRDETRKLFVLRLEMRAPHFGVGEAHRLFDVMSECRLGCTDVAGLEHAPDRTLVIQDSVVDKIARIEQQTCGIAEALKGAKRREYALLDEPIDLCELRGLQPLLGGLLHRNRSGPQRRYPCRRSRYRDFVGFRFILRVKFRLDETDRIVRFLAQKRWCIVEQAPSSAQQAFHDGSLADPCSVSAIMQ</sequence>
<accession>A0ACB5QJF3</accession>
<gene>
    <name evidence="1" type="ORF">CBA19CS22_01745</name>
</gene>
<keyword evidence="2" id="KW-1185">Reference proteome</keyword>
<evidence type="ECO:0000313" key="2">
    <source>
        <dbReference type="Proteomes" id="UP001055013"/>
    </source>
</evidence>